<keyword evidence="3" id="KW-1185">Reference proteome</keyword>
<dbReference type="EMBL" id="BDFD01000008">
    <property type="protein sequence ID" value="GAV20181.1"/>
    <property type="molecule type" value="Genomic_DNA"/>
</dbReference>
<keyword evidence="1" id="KW-0732">Signal</keyword>
<organism evidence="2 3">
    <name type="scientific">Mariprofundus micogutta</name>
    <dbReference type="NCBI Taxonomy" id="1921010"/>
    <lineage>
        <taxon>Bacteria</taxon>
        <taxon>Pseudomonadati</taxon>
        <taxon>Pseudomonadota</taxon>
        <taxon>Candidatius Mariprofundia</taxon>
        <taxon>Mariprofundales</taxon>
        <taxon>Mariprofundaceae</taxon>
        <taxon>Mariprofundus</taxon>
    </lineage>
</organism>
<feature type="chain" id="PRO_5009875422" evidence="1">
    <location>
        <begin position="21"/>
        <end position="272"/>
    </location>
</feature>
<dbReference type="RefSeq" id="WP_072659507.1">
    <property type="nucleotide sequence ID" value="NZ_BDFD01000008.1"/>
</dbReference>
<sequence length="272" mass="30651">MVKHLILILALLISAVSTQAREISQAELQQIAELVFQNECAAKESCLTSWNRGEEFASLGIGHFIWYPAGVEKSFQESFPALMQFMVLRGEDLPDWLSMNPLQPNPWQSRAQFLSASDAQDMKVLRQFLRDTKPLQAEFMQQRLSASLPKLLHGLGEAARAHISAQFERVAESPMGMYVLMDYVNFKGEGIALNERYQGMGWGLLQVLGNMSGEQPGLDAIKAFAQSADQMLTRRVSLSPPARHEARWLPGWRKRLATYEKESRILLNKSGL</sequence>
<evidence type="ECO:0000313" key="2">
    <source>
        <dbReference type="EMBL" id="GAV20181.1"/>
    </source>
</evidence>
<name>A0A1L8CMP7_9PROT</name>
<evidence type="ECO:0000313" key="3">
    <source>
        <dbReference type="Proteomes" id="UP000231632"/>
    </source>
</evidence>
<reference evidence="2 3" key="1">
    <citation type="journal article" date="2017" name="Arch. Microbiol.">
        <title>Mariprofundus micogutta sp. nov., a novel iron-oxidizing zetaproteobacterium isolated from a deep-sea hydrothermal field at the Bayonnaise knoll of the Izu-Ogasawara arc, and a description of Mariprofundales ord. nov. and Zetaproteobacteria classis nov.</title>
        <authorList>
            <person name="Makita H."/>
            <person name="Tanaka E."/>
            <person name="Mitsunobu S."/>
            <person name="Miyazaki M."/>
            <person name="Nunoura T."/>
            <person name="Uematsu K."/>
            <person name="Takaki Y."/>
            <person name="Nishi S."/>
            <person name="Shimamura S."/>
            <person name="Takai K."/>
        </authorList>
    </citation>
    <scope>NUCLEOTIDE SEQUENCE [LARGE SCALE GENOMIC DNA]</scope>
    <source>
        <strain evidence="2 3">ET2</strain>
    </source>
</reference>
<dbReference type="STRING" id="1921010.MMIC_P1145"/>
<comment type="caution">
    <text evidence="2">The sequence shown here is derived from an EMBL/GenBank/DDBJ whole genome shotgun (WGS) entry which is preliminary data.</text>
</comment>
<gene>
    <name evidence="2" type="ORF">MMIC_P1145</name>
</gene>
<proteinExistence type="predicted"/>
<evidence type="ECO:0000256" key="1">
    <source>
        <dbReference type="SAM" id="SignalP"/>
    </source>
</evidence>
<dbReference type="AlphaFoldDB" id="A0A1L8CMP7"/>
<dbReference type="Proteomes" id="UP000231632">
    <property type="component" value="Unassembled WGS sequence"/>
</dbReference>
<feature type="signal peptide" evidence="1">
    <location>
        <begin position="1"/>
        <end position="20"/>
    </location>
</feature>
<protein>
    <submittedName>
        <fullName evidence="2">Uncharacterized protein</fullName>
    </submittedName>
</protein>
<accession>A0A1L8CMP7</accession>
<dbReference type="OrthoDB" id="20998at2"/>